<dbReference type="PROSITE" id="PS50206">
    <property type="entry name" value="RHODANESE_3"/>
    <property type="match status" value="1"/>
</dbReference>
<dbReference type="InterPro" id="IPR036873">
    <property type="entry name" value="Rhodanese-like_dom_sf"/>
</dbReference>
<gene>
    <name evidence="2" type="ORF">BQ4739_LOCUS810</name>
</gene>
<name>A0A383V5M5_TETOB</name>
<dbReference type="CDD" id="cd00158">
    <property type="entry name" value="RHOD"/>
    <property type="match status" value="1"/>
</dbReference>
<proteinExistence type="predicted"/>
<dbReference type="GO" id="GO:0003824">
    <property type="term" value="F:catalytic activity"/>
    <property type="evidence" value="ECO:0007669"/>
    <property type="project" value="InterPro"/>
</dbReference>
<dbReference type="Proteomes" id="UP000256970">
    <property type="component" value="Unassembled WGS sequence"/>
</dbReference>
<dbReference type="PANTHER" id="PTHR44542">
    <property type="entry name" value="THIOSULFATE SULFURTRANSFERASE 18"/>
    <property type="match status" value="1"/>
</dbReference>
<evidence type="ECO:0000313" key="3">
    <source>
        <dbReference type="Proteomes" id="UP000256970"/>
    </source>
</evidence>
<dbReference type="Pfam" id="PF00581">
    <property type="entry name" value="Rhodanese"/>
    <property type="match status" value="1"/>
</dbReference>
<feature type="domain" description="Rhodanese" evidence="1">
    <location>
        <begin position="62"/>
        <end position="165"/>
    </location>
</feature>
<dbReference type="SUPFAM" id="SSF52821">
    <property type="entry name" value="Rhodanese/Cell cycle control phosphatase"/>
    <property type="match status" value="1"/>
</dbReference>
<dbReference type="InterPro" id="IPR001763">
    <property type="entry name" value="Rhodanese-like_dom"/>
</dbReference>
<keyword evidence="3" id="KW-1185">Reference proteome</keyword>
<dbReference type="Gene3D" id="3.40.250.10">
    <property type="entry name" value="Rhodanese-like domain"/>
    <property type="match status" value="1"/>
</dbReference>
<dbReference type="AlphaFoldDB" id="A0A383V5M5"/>
<sequence>MQHQHVVCQGWRHRPQALPQLHQQRRPAQQQQQRHCQQRLTCYAGSSSNSSVGAEEAKRLIEREGYKILDVRSAREYDNKHITKPARCSISAPVVMNDNVTPNERFLAEVAGQASQTTKLLVMCADGGVLSDAALRQLADAAYSSALLLEGGYAGWSEVWSPSGKRRPPPGRWVSTGKEALKSGLNIPGVAESYDEGGNLNTARWAKGLREGEQLPPSSW</sequence>
<evidence type="ECO:0000313" key="2">
    <source>
        <dbReference type="EMBL" id="SZX60240.1"/>
    </source>
</evidence>
<reference evidence="2 3" key="1">
    <citation type="submission" date="2016-10" db="EMBL/GenBank/DDBJ databases">
        <authorList>
            <person name="Cai Z."/>
        </authorList>
    </citation>
    <scope>NUCLEOTIDE SEQUENCE [LARGE SCALE GENOMIC DNA]</scope>
</reference>
<dbReference type="InterPro" id="IPR044684">
    <property type="entry name" value="STR17/STR18/HARC1-like"/>
</dbReference>
<accession>A0A383V5M5</accession>
<dbReference type="EMBL" id="FNXT01000049">
    <property type="protein sequence ID" value="SZX60240.1"/>
    <property type="molecule type" value="Genomic_DNA"/>
</dbReference>
<organism evidence="2 3">
    <name type="scientific">Tetradesmus obliquus</name>
    <name type="common">Green alga</name>
    <name type="synonym">Acutodesmus obliquus</name>
    <dbReference type="NCBI Taxonomy" id="3088"/>
    <lineage>
        <taxon>Eukaryota</taxon>
        <taxon>Viridiplantae</taxon>
        <taxon>Chlorophyta</taxon>
        <taxon>core chlorophytes</taxon>
        <taxon>Chlorophyceae</taxon>
        <taxon>CS clade</taxon>
        <taxon>Sphaeropleales</taxon>
        <taxon>Scenedesmaceae</taxon>
        <taxon>Tetradesmus</taxon>
    </lineage>
</organism>
<dbReference type="OrthoDB" id="566238at2759"/>
<dbReference type="SMART" id="SM00450">
    <property type="entry name" value="RHOD"/>
    <property type="match status" value="1"/>
</dbReference>
<evidence type="ECO:0000259" key="1">
    <source>
        <dbReference type="PROSITE" id="PS50206"/>
    </source>
</evidence>
<dbReference type="STRING" id="3088.A0A383V5M5"/>
<protein>
    <recommendedName>
        <fullName evidence="1">Rhodanese domain-containing protein</fullName>
    </recommendedName>
</protein>
<dbReference type="PANTHER" id="PTHR44542:SF14">
    <property type="entry name" value="PROTEIN HIGH ARSENIC CONTENT 1, MITOCHONDRIAL-RELATED"/>
    <property type="match status" value="1"/>
</dbReference>